<gene>
    <name evidence="1" type="ORF">EV702DRAFT_949463</name>
</gene>
<name>A0A9P7A6D4_9AGAM</name>
<evidence type="ECO:0008006" key="3">
    <source>
        <dbReference type="Google" id="ProtNLM"/>
    </source>
</evidence>
<dbReference type="SUPFAM" id="SSF53098">
    <property type="entry name" value="Ribonuclease H-like"/>
    <property type="match status" value="1"/>
</dbReference>
<dbReference type="Proteomes" id="UP000714275">
    <property type="component" value="Unassembled WGS sequence"/>
</dbReference>
<evidence type="ECO:0000313" key="1">
    <source>
        <dbReference type="EMBL" id="KAG1783202.1"/>
    </source>
</evidence>
<dbReference type="OrthoDB" id="3270520at2759"/>
<dbReference type="EMBL" id="JABBWD010000002">
    <property type="protein sequence ID" value="KAG1783202.1"/>
    <property type="molecule type" value="Genomic_DNA"/>
</dbReference>
<evidence type="ECO:0000313" key="2">
    <source>
        <dbReference type="Proteomes" id="UP000714275"/>
    </source>
</evidence>
<feature type="non-terminal residue" evidence="1">
    <location>
        <position position="217"/>
    </location>
</feature>
<dbReference type="InterPro" id="IPR012337">
    <property type="entry name" value="RNaseH-like_sf"/>
</dbReference>
<keyword evidence="2" id="KW-1185">Reference proteome</keyword>
<dbReference type="AlphaFoldDB" id="A0A9P7A6D4"/>
<proteinExistence type="predicted"/>
<protein>
    <recommendedName>
        <fullName evidence="3">HAT C-terminal dimerisation domain-containing protein</fullName>
    </recommendedName>
</protein>
<sequence length="217" mass="24430">LAIAVNVSQCSNTRCDQVLLLLSKLYRTYINLCITDHSLPLAEDKDESHPVTSIINSIEKRWEHADQDLFIMALFLNPLINANLINGCVLPPGFLMRIARWLYLCVFKLNISDAPVGLIGQIYEYQCRTGIFAPAAWPIQELKDSLKDEDGTCDSLRIWGLLDSENPLVQLAQLVLSFVPNSASVKHLFSSMGNTKSKRQTCLGVQKNRDMSFLKME</sequence>
<accession>A0A9P7A6D4</accession>
<comment type="caution">
    <text evidence="1">The sequence shown here is derived from an EMBL/GenBank/DDBJ whole genome shotgun (WGS) entry which is preliminary data.</text>
</comment>
<organism evidence="1 2">
    <name type="scientific">Suillus placidus</name>
    <dbReference type="NCBI Taxonomy" id="48579"/>
    <lineage>
        <taxon>Eukaryota</taxon>
        <taxon>Fungi</taxon>
        <taxon>Dikarya</taxon>
        <taxon>Basidiomycota</taxon>
        <taxon>Agaricomycotina</taxon>
        <taxon>Agaricomycetes</taxon>
        <taxon>Agaricomycetidae</taxon>
        <taxon>Boletales</taxon>
        <taxon>Suillineae</taxon>
        <taxon>Suillaceae</taxon>
        <taxon>Suillus</taxon>
    </lineage>
</organism>
<reference evidence="1" key="1">
    <citation type="journal article" date="2020" name="New Phytol.">
        <title>Comparative genomics reveals dynamic genome evolution in host specialist ectomycorrhizal fungi.</title>
        <authorList>
            <person name="Lofgren L.A."/>
            <person name="Nguyen N.H."/>
            <person name="Vilgalys R."/>
            <person name="Ruytinx J."/>
            <person name="Liao H.L."/>
            <person name="Branco S."/>
            <person name="Kuo A."/>
            <person name="LaButti K."/>
            <person name="Lipzen A."/>
            <person name="Andreopoulos W."/>
            <person name="Pangilinan J."/>
            <person name="Riley R."/>
            <person name="Hundley H."/>
            <person name="Na H."/>
            <person name="Barry K."/>
            <person name="Grigoriev I.V."/>
            <person name="Stajich J.E."/>
            <person name="Kennedy P.G."/>
        </authorList>
    </citation>
    <scope>NUCLEOTIDE SEQUENCE</scope>
    <source>
        <strain evidence="1">DOB743</strain>
    </source>
</reference>
<feature type="non-terminal residue" evidence="1">
    <location>
        <position position="1"/>
    </location>
</feature>